<evidence type="ECO:0000313" key="4">
    <source>
        <dbReference type="Proteomes" id="UP000521943"/>
    </source>
</evidence>
<keyword evidence="4" id="KW-1185">Reference proteome</keyword>
<reference evidence="3 4" key="1">
    <citation type="submission" date="2020-07" db="EMBL/GenBank/DDBJ databases">
        <title>Comparative genomics of pyrophilous fungi reveals a link between fire events and developmental genes.</title>
        <authorList>
            <consortium name="DOE Joint Genome Institute"/>
            <person name="Steindorff A.S."/>
            <person name="Carver A."/>
            <person name="Calhoun S."/>
            <person name="Stillman K."/>
            <person name="Liu H."/>
            <person name="Lipzen A."/>
            <person name="Pangilinan J."/>
            <person name="Labutti K."/>
            <person name="Bruns T.D."/>
            <person name="Grigoriev I.V."/>
        </authorList>
    </citation>
    <scope>NUCLEOTIDE SEQUENCE [LARGE SCALE GENOMIC DNA]</scope>
    <source>
        <strain evidence="3 4">CBS 144469</strain>
    </source>
</reference>
<evidence type="ECO:0000256" key="1">
    <source>
        <dbReference type="SAM" id="MobiDB-lite"/>
    </source>
</evidence>
<dbReference type="Pfam" id="PF12937">
    <property type="entry name" value="F-box-like"/>
    <property type="match status" value="1"/>
</dbReference>
<proteinExistence type="predicted"/>
<dbReference type="AlphaFoldDB" id="A0A8H6IFJ3"/>
<dbReference type="EMBL" id="JACGCI010000003">
    <property type="protein sequence ID" value="KAF6764695.1"/>
    <property type="molecule type" value="Genomic_DNA"/>
</dbReference>
<feature type="domain" description="F-box" evidence="2">
    <location>
        <begin position="37"/>
        <end position="84"/>
    </location>
</feature>
<feature type="region of interest" description="Disordered" evidence="1">
    <location>
        <begin position="480"/>
        <end position="596"/>
    </location>
</feature>
<feature type="region of interest" description="Disordered" evidence="1">
    <location>
        <begin position="657"/>
        <end position="737"/>
    </location>
</feature>
<accession>A0A8H6IFJ3</accession>
<feature type="compositionally biased region" description="Gly residues" evidence="1">
    <location>
        <begin position="709"/>
        <end position="721"/>
    </location>
</feature>
<dbReference type="SUPFAM" id="SSF81383">
    <property type="entry name" value="F-box domain"/>
    <property type="match status" value="1"/>
</dbReference>
<feature type="compositionally biased region" description="Basic residues" evidence="1">
    <location>
        <begin position="480"/>
        <end position="491"/>
    </location>
</feature>
<evidence type="ECO:0000259" key="2">
    <source>
        <dbReference type="PROSITE" id="PS50181"/>
    </source>
</evidence>
<dbReference type="OrthoDB" id="3256413at2759"/>
<name>A0A8H6IFJ3_9AGAR</name>
<feature type="compositionally biased region" description="Pro residues" evidence="1">
    <location>
        <begin position="722"/>
        <end position="735"/>
    </location>
</feature>
<gene>
    <name evidence="3" type="ORF">DFP72DRAFT_868961</name>
</gene>
<comment type="caution">
    <text evidence="3">The sequence shown here is derived from an EMBL/GenBank/DDBJ whole genome shotgun (WGS) entry which is preliminary data.</text>
</comment>
<dbReference type="Proteomes" id="UP000521943">
    <property type="component" value="Unassembled WGS sequence"/>
</dbReference>
<feature type="compositionally biased region" description="Low complexity" evidence="1">
    <location>
        <begin position="578"/>
        <end position="596"/>
    </location>
</feature>
<protein>
    <recommendedName>
        <fullName evidence="2">F-box domain-containing protein</fullName>
    </recommendedName>
</protein>
<dbReference type="SMART" id="SM00256">
    <property type="entry name" value="FBOX"/>
    <property type="match status" value="1"/>
</dbReference>
<dbReference type="InterPro" id="IPR036047">
    <property type="entry name" value="F-box-like_dom_sf"/>
</dbReference>
<sequence>MTIKPLKSRTMYTHVGEESPRSTELGETNIAATQRVHIRIPQLPVELICCVLSHLEHRDLLQCTLVSKLFYKLVNETSRLMYTLELAKSRMVSILSPEDKLNFAHRLELLKDREQAWRVLAWKHRRTLDLPPTGSLYEFVGGVYGNGREGDNRMTTSISFLELPSLGIPSRTEDITAPQELKLWTHLMPDLNIIDFTMDPIQDLLVLVAVAPLESQYVYELHIRSIKTNQAHSKAPTSVFPCLRKPLNHASPVEVITAVRVQVCGNLVALLIKDVMENSGGHLEIWNWEHGPQYSCQMPRTNGIDDFSFLTNSVALIVRPTGQFEVYDFADPGTQSSEPVLRYAFAFPPLSPGYSYWYISMSNNPTPGCIPSPHDHQRNLDGFLKGHKQIYYPNPEDRVHACCLYVFNPADPVLHAVSSFVFFVKIGTLLNPPIEWFVRRPFDDEDAEPPYCRPDILRERMKHMDPGWEEAYEAEMEERRKRKKSKKAKGKQRMDEDEISSVVGEYGGSDGAEILQYPEPEDGWIPIDIDGSEVQELADPPSDLDIPVHGFLTGDEHPATHIDTAGPSTSAPSIANPDDASSSNAPIDSDSSDAGSSIRSIRVVPLPWETWGPMNTRWFDECLSTDWQHAIYGLRAVESVEISKLTAERQIEVHKWAKGRSAEDEEEFGSGSANSAEASGSGSASASASASHAAAAGNGSGSAAAGTQSDGGGGGTDGGGPSPAPAPAPAPPPPLPRRERRFLRIRDFNPYAQTKAARLETKDHAIFKGKGRIRSVWRTPKVVTETSRVEMNGVFKYDIMSSLPYVETVSDETFDVTDVMMDDSRLLLLKRGRGGQLKTLEVLMV</sequence>
<dbReference type="PROSITE" id="PS50181">
    <property type="entry name" value="FBOX"/>
    <property type="match status" value="1"/>
</dbReference>
<organism evidence="3 4">
    <name type="scientific">Ephemerocybe angulata</name>
    <dbReference type="NCBI Taxonomy" id="980116"/>
    <lineage>
        <taxon>Eukaryota</taxon>
        <taxon>Fungi</taxon>
        <taxon>Dikarya</taxon>
        <taxon>Basidiomycota</taxon>
        <taxon>Agaricomycotina</taxon>
        <taxon>Agaricomycetes</taxon>
        <taxon>Agaricomycetidae</taxon>
        <taxon>Agaricales</taxon>
        <taxon>Agaricineae</taxon>
        <taxon>Psathyrellaceae</taxon>
        <taxon>Ephemerocybe</taxon>
    </lineage>
</organism>
<evidence type="ECO:0000313" key="3">
    <source>
        <dbReference type="EMBL" id="KAF6764695.1"/>
    </source>
</evidence>
<dbReference type="CDD" id="cd09917">
    <property type="entry name" value="F-box_SF"/>
    <property type="match status" value="1"/>
</dbReference>
<feature type="compositionally biased region" description="Low complexity" evidence="1">
    <location>
        <begin position="669"/>
        <end position="708"/>
    </location>
</feature>
<dbReference type="Gene3D" id="1.20.1280.50">
    <property type="match status" value="1"/>
</dbReference>
<dbReference type="InterPro" id="IPR001810">
    <property type="entry name" value="F-box_dom"/>
</dbReference>